<dbReference type="InterPro" id="IPR029066">
    <property type="entry name" value="PLP-binding_barrel"/>
</dbReference>
<proteinExistence type="predicted"/>
<accession>K8XZM2</accession>
<feature type="active site" description="Proton donor" evidence="5">
    <location>
        <position position="344"/>
    </location>
</feature>
<dbReference type="InterPro" id="IPR022653">
    <property type="entry name" value="De-COase2_pyr-phos_BS"/>
</dbReference>
<dbReference type="PANTHER" id="PTHR43727:SF2">
    <property type="entry name" value="GROUP IV DECARBOXYLASE"/>
    <property type="match status" value="1"/>
</dbReference>
<dbReference type="SUPFAM" id="SSF50621">
    <property type="entry name" value="Alanine racemase C-terminal domain-like"/>
    <property type="match status" value="1"/>
</dbReference>
<dbReference type="SUPFAM" id="SSF51419">
    <property type="entry name" value="PLP-binding barrel"/>
    <property type="match status" value="1"/>
</dbReference>
<evidence type="ECO:0000256" key="2">
    <source>
        <dbReference type="ARBA" id="ARBA00022793"/>
    </source>
</evidence>
<dbReference type="FunFam" id="2.40.37.10:FF:000017">
    <property type="entry name" value="Putative diaminopimelate decarboxylase"/>
    <property type="match status" value="1"/>
</dbReference>
<dbReference type="GO" id="GO:0008836">
    <property type="term" value="F:diaminopimelate decarboxylase activity"/>
    <property type="evidence" value="ECO:0007669"/>
    <property type="project" value="InterPro"/>
</dbReference>
<dbReference type="InterPro" id="IPR022644">
    <property type="entry name" value="De-COase2_N"/>
</dbReference>
<sequence>MSVLLMQPIEKLKFLTESQVRSIAQQFGTPIFVYSRERIEKSCDLALAFPNAYGLTVRYAMKANPNRTILEIMKRKGIQIDASSEYEVLRALHYGFKPEEIMLTSQELAKNLKEFVEKGVIFNACSLRQLETFGNLFPGKEVSVRINPGLGSGQTKKTDVGGKTSSFGVWHEELNKVKEIASKYKLKVFKIHTHIGSGSDPEVWKAVAQVSLDIAAQFPECRILNLGGGFKVGRMEDEKTTDLQKIGNPVVELFQEFAKKHGTSLHLEIEPGSFLMVNNGSIVTTVDDVVSTGDNGYTFVKIDAGMDVNTRPSLYAAKHPLVVVPKVETQSAKTANYVYVGHCCESGDLFTQAEGGGPVTRITGEAKLGDYVVMEGAGAYCSSMSAKNYNSFPETAEILINLDGSFQLIRKRQNLEQIFQNEISVSL</sequence>
<dbReference type="CDD" id="cd06828">
    <property type="entry name" value="PLPDE_III_DapDC"/>
    <property type="match status" value="1"/>
</dbReference>
<dbReference type="FunFam" id="3.20.20.10:FF:000019">
    <property type="entry name" value="Putative diaminopimelate decarboxylase"/>
    <property type="match status" value="1"/>
</dbReference>
<dbReference type="Gene3D" id="3.20.20.10">
    <property type="entry name" value="Alanine racemase"/>
    <property type="match status" value="1"/>
</dbReference>
<keyword evidence="2" id="KW-0210">Decarboxylase</keyword>
<dbReference type="PANTHER" id="PTHR43727">
    <property type="entry name" value="DIAMINOPIMELATE DECARBOXYLASE"/>
    <property type="match status" value="1"/>
</dbReference>
<reference evidence="7 8" key="1">
    <citation type="journal article" date="2012" name="Gene">
        <title>Sequence of Leptospira santarosai serovar Shermani genome and prediction of virulence-associated genes.</title>
        <authorList>
            <person name="Chou L.F."/>
            <person name="Chen Y.T."/>
            <person name="Lu C.W."/>
            <person name="Ko Y.C."/>
            <person name="Tang C.Y."/>
            <person name="Pan M.J."/>
            <person name="Tian Y.C."/>
            <person name="Chiu C.H."/>
            <person name="Hung C.C."/>
            <person name="Yang C.W."/>
        </authorList>
    </citation>
    <scope>NUCLEOTIDE SEQUENCE [LARGE SCALE GENOMIC DNA]</scope>
    <source>
        <strain evidence="7">LT 821</strain>
    </source>
</reference>
<feature type="modified residue" description="N6-(pyridoxal phosphate)lysine" evidence="5">
    <location>
        <position position="62"/>
    </location>
</feature>
<dbReference type="PRINTS" id="PR01181">
    <property type="entry name" value="DAPDCRBXLASE"/>
</dbReference>
<keyword evidence="4" id="KW-0456">Lyase</keyword>
<dbReference type="KEGG" id="lst:LSS_10508"/>
<dbReference type="Gene3D" id="2.40.37.10">
    <property type="entry name" value="Lyase, Ornithine Decarboxylase, Chain A, domain 1"/>
    <property type="match status" value="1"/>
</dbReference>
<feature type="domain" description="Orn/DAP/Arg decarboxylase 2 N-terminal" evidence="6">
    <location>
        <begin position="50"/>
        <end position="275"/>
    </location>
</feature>
<dbReference type="Proteomes" id="UP000035800">
    <property type="component" value="Chromosome I"/>
</dbReference>
<protein>
    <submittedName>
        <fullName evidence="7">Diaminopimelate decarboxylase</fullName>
    </submittedName>
</protein>
<keyword evidence="3 5" id="KW-0663">Pyridoxal phosphate</keyword>
<dbReference type="GO" id="GO:0009089">
    <property type="term" value="P:lysine biosynthetic process via diaminopimelate"/>
    <property type="evidence" value="ECO:0007669"/>
    <property type="project" value="InterPro"/>
</dbReference>
<dbReference type="Pfam" id="PF02784">
    <property type="entry name" value="Orn_Arg_deC_N"/>
    <property type="match status" value="1"/>
</dbReference>
<organism evidence="7 8">
    <name type="scientific">Leptospira santarosai serovar Shermani str. LT 821</name>
    <dbReference type="NCBI Taxonomy" id="758847"/>
    <lineage>
        <taxon>Bacteria</taxon>
        <taxon>Pseudomonadati</taxon>
        <taxon>Spirochaetota</taxon>
        <taxon>Spirochaetia</taxon>
        <taxon>Leptospirales</taxon>
        <taxon>Leptospiraceae</taxon>
        <taxon>Leptospira</taxon>
    </lineage>
</organism>
<dbReference type="EMBL" id="CP006694">
    <property type="protein sequence ID" value="EKT86873.2"/>
    <property type="molecule type" value="Genomic_DNA"/>
</dbReference>
<evidence type="ECO:0000259" key="6">
    <source>
        <dbReference type="Pfam" id="PF02784"/>
    </source>
</evidence>
<dbReference type="PRINTS" id="PR01179">
    <property type="entry name" value="ODADCRBXLASE"/>
</dbReference>
<evidence type="ECO:0000256" key="3">
    <source>
        <dbReference type="ARBA" id="ARBA00022898"/>
    </source>
</evidence>
<dbReference type="InterPro" id="IPR009006">
    <property type="entry name" value="Ala_racemase/Decarboxylase_C"/>
</dbReference>
<dbReference type="InterPro" id="IPR000183">
    <property type="entry name" value="Orn/DAP/Arg_de-COase"/>
</dbReference>
<reference evidence="7 8" key="2">
    <citation type="journal article" date="2014" name="Emerg. Microbes Infect.">
        <title>Potential impact on kidney infection: a whole-genome analysis of Leptospira santarosai serovar Shermani.</title>
        <authorList>
            <person name="Chou L.F."/>
            <person name="Chen T.W."/>
            <person name="Ko Y.C."/>
            <person name="Pan M.J."/>
            <person name="Tian Y.C."/>
            <person name="Chiu C.H."/>
            <person name="Tang P."/>
            <person name="Hung C.C."/>
            <person name="Yang C.W."/>
        </authorList>
    </citation>
    <scope>NUCLEOTIDE SEQUENCE</scope>
    <source>
        <strain evidence="7 8">LT 821</strain>
    </source>
</reference>
<name>K8XZM2_9LEPT</name>
<dbReference type="AlphaFoldDB" id="K8XZM2"/>
<evidence type="ECO:0000256" key="1">
    <source>
        <dbReference type="ARBA" id="ARBA00001933"/>
    </source>
</evidence>
<comment type="cofactor">
    <cofactor evidence="1 5">
        <name>pyridoxal 5'-phosphate</name>
        <dbReference type="ChEBI" id="CHEBI:597326"/>
    </cofactor>
</comment>
<evidence type="ECO:0000313" key="8">
    <source>
        <dbReference type="Proteomes" id="UP000035800"/>
    </source>
</evidence>
<evidence type="ECO:0000256" key="5">
    <source>
        <dbReference type="PIRSR" id="PIRSR600183-50"/>
    </source>
</evidence>
<dbReference type="STRING" id="758847.LSS_10508"/>
<dbReference type="InterPro" id="IPR002986">
    <property type="entry name" value="DAP_deCOOHase_LysA"/>
</dbReference>
<gene>
    <name evidence="7" type="ORF">LSS_10508</name>
</gene>
<evidence type="ECO:0000256" key="4">
    <source>
        <dbReference type="ARBA" id="ARBA00023239"/>
    </source>
</evidence>
<dbReference type="PROSITE" id="PS00878">
    <property type="entry name" value="ODR_DC_2_1"/>
    <property type="match status" value="1"/>
</dbReference>
<evidence type="ECO:0000313" key="7">
    <source>
        <dbReference type="EMBL" id="EKT86873.2"/>
    </source>
</evidence>